<dbReference type="OrthoDB" id="537032at2759"/>
<feature type="compositionally biased region" description="Basic residues" evidence="7">
    <location>
        <begin position="403"/>
        <end position="412"/>
    </location>
</feature>
<dbReference type="HOGENOM" id="CLU_028277_2_0_1"/>
<feature type="transmembrane region" description="Helical" evidence="8">
    <location>
        <begin position="82"/>
        <end position="104"/>
    </location>
</feature>
<dbReference type="PIRSF" id="PIRSF005225">
    <property type="entry name" value="LAG1_LAC1"/>
    <property type="match status" value="1"/>
</dbReference>
<evidence type="ECO:0000256" key="4">
    <source>
        <dbReference type="ARBA" id="ARBA00022989"/>
    </source>
</evidence>
<comment type="subcellular location">
    <subcellularLocation>
        <location evidence="1">Membrane</location>
        <topology evidence="1">Multi-pass membrane protein</topology>
    </subcellularLocation>
</comment>
<dbReference type="OMA" id="KLYCLLQ"/>
<gene>
    <name evidence="10" type="ORF">PGTG_08688</name>
</gene>
<keyword evidence="4 8" id="KW-1133">Transmembrane helix</keyword>
<dbReference type="EMBL" id="DS178286">
    <property type="protein sequence ID" value="EFP83502.1"/>
    <property type="molecule type" value="Genomic_DNA"/>
</dbReference>
<keyword evidence="3 6" id="KW-0812">Transmembrane</keyword>
<sequence length="412" mass="47711">MARTAPKKCADSHLAASFLVITATVVLNLAFPKLSDEPKPLRSIGQTTLLQITHLQNTLPKLIHLSYLNPETGKYHKGWDDLYFISFWVLIWLSLRELLMKLFWNPLGSWMGLTNGKKLQRFSEQGWTLVYCTVFWCMGIVRSSTMFSTWFTIFTHCAMPLIPQKILCAYPEPILSFNIRQYWQGYPHTSLDALSKFYYLSQIAFWFQQIVVLQVEKRRKDYYQMFAHHIVTAILVCGSYATNFTGIGTAVHTTMDLSDILLAFAKMLNYLKVGIVGDASFLVFVFSWIYTRHYVLLRIIFAIYKDLPQDIEFTWNPSKGQIASRSLWIAFLSLLSALEILLMIWLFMILKVLWKVVRGHAPEDTRSDTEDTDDEAGETKSRSPKIPVSCEKQPLLSTTDRPHRGHRRQQRK</sequence>
<protein>
    <recommendedName>
        <fullName evidence="9">TLC domain-containing protein</fullName>
    </recommendedName>
</protein>
<dbReference type="KEGG" id="pgr:PGTG_08688"/>
<organism evidence="10 11">
    <name type="scientific">Puccinia graminis f. sp. tritici (strain CRL 75-36-700-3 / race SCCL)</name>
    <name type="common">Black stem rust fungus</name>
    <dbReference type="NCBI Taxonomy" id="418459"/>
    <lineage>
        <taxon>Eukaryota</taxon>
        <taxon>Fungi</taxon>
        <taxon>Dikarya</taxon>
        <taxon>Basidiomycota</taxon>
        <taxon>Pucciniomycotina</taxon>
        <taxon>Pucciniomycetes</taxon>
        <taxon>Pucciniales</taxon>
        <taxon>Pucciniaceae</taxon>
        <taxon>Puccinia</taxon>
    </lineage>
</organism>
<evidence type="ECO:0000256" key="5">
    <source>
        <dbReference type="ARBA" id="ARBA00023136"/>
    </source>
</evidence>
<evidence type="ECO:0000256" key="1">
    <source>
        <dbReference type="ARBA" id="ARBA00004141"/>
    </source>
</evidence>
<keyword evidence="11" id="KW-1185">Reference proteome</keyword>
<dbReference type="AlphaFoldDB" id="E3KGS7"/>
<dbReference type="VEuPathDB" id="FungiDB:PGTG_08688"/>
<dbReference type="GO" id="GO:0050291">
    <property type="term" value="F:sphingosine N-acyltransferase activity"/>
    <property type="evidence" value="ECO:0000318"/>
    <property type="project" value="GO_Central"/>
</dbReference>
<evidence type="ECO:0000256" key="3">
    <source>
        <dbReference type="ARBA" id="ARBA00022692"/>
    </source>
</evidence>
<feature type="transmembrane region" description="Helical" evidence="8">
    <location>
        <begin position="125"/>
        <end position="141"/>
    </location>
</feature>
<evidence type="ECO:0000256" key="6">
    <source>
        <dbReference type="PROSITE-ProRule" id="PRU00205"/>
    </source>
</evidence>
<evidence type="ECO:0000256" key="7">
    <source>
        <dbReference type="SAM" id="MobiDB-lite"/>
    </source>
</evidence>
<dbReference type="Proteomes" id="UP000008783">
    <property type="component" value="Unassembled WGS sequence"/>
</dbReference>
<dbReference type="InParanoid" id="E3KGS7"/>
<dbReference type="FunCoup" id="E3KGS7">
    <property type="interactions" value="235"/>
</dbReference>
<dbReference type="SMART" id="SM00724">
    <property type="entry name" value="TLC"/>
    <property type="match status" value="1"/>
</dbReference>
<feature type="transmembrane region" description="Helical" evidence="8">
    <location>
        <begin position="327"/>
        <end position="350"/>
    </location>
</feature>
<name>E3KGS7_PUCGT</name>
<dbReference type="STRING" id="418459.E3KGS7"/>
<proteinExistence type="inferred from homology"/>
<dbReference type="InterPro" id="IPR006634">
    <property type="entry name" value="TLC-dom"/>
</dbReference>
<evidence type="ECO:0000256" key="2">
    <source>
        <dbReference type="ARBA" id="ARBA00009808"/>
    </source>
</evidence>
<dbReference type="InterPro" id="IPR016439">
    <property type="entry name" value="Lag1/Lac1-like"/>
</dbReference>
<evidence type="ECO:0000259" key="9">
    <source>
        <dbReference type="PROSITE" id="PS50922"/>
    </source>
</evidence>
<evidence type="ECO:0000313" key="10">
    <source>
        <dbReference type="EMBL" id="EFP83502.1"/>
    </source>
</evidence>
<feature type="region of interest" description="Disordered" evidence="7">
    <location>
        <begin position="363"/>
        <end position="412"/>
    </location>
</feature>
<feature type="domain" description="TLC" evidence="9">
    <location>
        <begin position="142"/>
        <end position="358"/>
    </location>
</feature>
<accession>E3KGS7</accession>
<dbReference type="eggNOG" id="KOG1607">
    <property type="taxonomic scope" value="Eukaryota"/>
</dbReference>
<dbReference type="PANTHER" id="PTHR12560">
    <property type="entry name" value="LONGEVITY ASSURANCE FACTOR 1 LAG1"/>
    <property type="match status" value="1"/>
</dbReference>
<dbReference type="Pfam" id="PF03798">
    <property type="entry name" value="TRAM_LAG1_CLN8"/>
    <property type="match status" value="1"/>
</dbReference>
<feature type="transmembrane region" description="Helical" evidence="8">
    <location>
        <begin position="227"/>
        <end position="250"/>
    </location>
</feature>
<dbReference type="GeneID" id="10532180"/>
<dbReference type="PROSITE" id="PS50922">
    <property type="entry name" value="TLC"/>
    <property type="match status" value="1"/>
</dbReference>
<dbReference type="PANTHER" id="PTHR12560:SF0">
    <property type="entry name" value="LD18904P"/>
    <property type="match status" value="1"/>
</dbReference>
<comment type="similarity">
    <text evidence="2">Belongs to the sphingosine N-acyltransferase family.</text>
</comment>
<evidence type="ECO:0000313" key="11">
    <source>
        <dbReference type="Proteomes" id="UP000008783"/>
    </source>
</evidence>
<feature type="transmembrane region" description="Helical" evidence="8">
    <location>
        <begin position="270"/>
        <end position="290"/>
    </location>
</feature>
<keyword evidence="5 6" id="KW-0472">Membrane</keyword>
<evidence type="ECO:0000256" key="8">
    <source>
        <dbReference type="SAM" id="Phobius"/>
    </source>
</evidence>
<dbReference type="GO" id="GO:0046513">
    <property type="term" value="P:ceramide biosynthetic process"/>
    <property type="evidence" value="ECO:0000318"/>
    <property type="project" value="GO_Central"/>
</dbReference>
<reference key="1">
    <citation type="submission" date="2007-01" db="EMBL/GenBank/DDBJ databases">
        <title>The Genome Sequence of Puccinia graminis f. sp. tritici Strain CRL 75-36-700-3.</title>
        <authorList>
            <consortium name="The Broad Institute Genome Sequencing Platform"/>
            <person name="Birren B."/>
            <person name="Lander E."/>
            <person name="Galagan J."/>
            <person name="Nusbaum C."/>
            <person name="Devon K."/>
            <person name="Cuomo C."/>
            <person name="Jaffe D."/>
            <person name="Butler J."/>
            <person name="Alvarez P."/>
            <person name="Gnerre S."/>
            <person name="Grabherr M."/>
            <person name="Mauceli E."/>
            <person name="Brockman W."/>
            <person name="Young S."/>
            <person name="LaButti K."/>
            <person name="Sykes S."/>
            <person name="DeCaprio D."/>
            <person name="Crawford M."/>
            <person name="Koehrsen M."/>
            <person name="Engels R."/>
            <person name="Montgomery P."/>
            <person name="Pearson M."/>
            <person name="Howarth C."/>
            <person name="Larson L."/>
            <person name="White J."/>
            <person name="Zeng Q."/>
            <person name="Kodira C."/>
            <person name="Yandava C."/>
            <person name="Alvarado L."/>
            <person name="O'Leary S."/>
            <person name="Szabo L."/>
            <person name="Dean R."/>
            <person name="Schein J."/>
        </authorList>
    </citation>
    <scope>NUCLEOTIDE SEQUENCE</scope>
    <source>
        <strain>CRL 75-36-700-3</strain>
    </source>
</reference>
<dbReference type="RefSeq" id="XP_003327921.1">
    <property type="nucleotide sequence ID" value="XM_003327873.1"/>
</dbReference>
<reference evidence="11" key="2">
    <citation type="journal article" date="2011" name="Proc. Natl. Acad. Sci. U.S.A.">
        <title>Obligate biotrophy features unraveled by the genomic analysis of rust fungi.</title>
        <authorList>
            <person name="Duplessis S."/>
            <person name="Cuomo C.A."/>
            <person name="Lin Y.-C."/>
            <person name="Aerts A."/>
            <person name="Tisserant E."/>
            <person name="Veneault-Fourrey C."/>
            <person name="Joly D.L."/>
            <person name="Hacquard S."/>
            <person name="Amselem J."/>
            <person name="Cantarel B.L."/>
            <person name="Chiu R."/>
            <person name="Coutinho P.M."/>
            <person name="Feau N."/>
            <person name="Field M."/>
            <person name="Frey P."/>
            <person name="Gelhaye E."/>
            <person name="Goldberg J."/>
            <person name="Grabherr M.G."/>
            <person name="Kodira C.D."/>
            <person name="Kohler A."/>
            <person name="Kuees U."/>
            <person name="Lindquist E.A."/>
            <person name="Lucas S.M."/>
            <person name="Mago R."/>
            <person name="Mauceli E."/>
            <person name="Morin E."/>
            <person name="Murat C."/>
            <person name="Pangilinan J.L."/>
            <person name="Park R."/>
            <person name="Pearson M."/>
            <person name="Quesneville H."/>
            <person name="Rouhier N."/>
            <person name="Sakthikumar S."/>
            <person name="Salamov A.A."/>
            <person name="Schmutz J."/>
            <person name="Selles B."/>
            <person name="Shapiro H."/>
            <person name="Tanguay P."/>
            <person name="Tuskan G.A."/>
            <person name="Henrissat B."/>
            <person name="Van de Peer Y."/>
            <person name="Rouze P."/>
            <person name="Ellis J.G."/>
            <person name="Dodds P.N."/>
            <person name="Schein J.E."/>
            <person name="Zhong S."/>
            <person name="Hamelin R.C."/>
            <person name="Grigoriev I.V."/>
            <person name="Szabo L.J."/>
            <person name="Martin F."/>
        </authorList>
    </citation>
    <scope>NUCLEOTIDE SEQUENCE [LARGE SCALE GENOMIC DNA]</scope>
    <source>
        <strain evidence="11">CRL 75-36-700-3 / race SCCL</strain>
    </source>
</reference>
<feature type="transmembrane region" description="Helical" evidence="8">
    <location>
        <begin position="12"/>
        <end position="31"/>
    </location>
</feature>
<dbReference type="GO" id="GO:0016020">
    <property type="term" value="C:membrane"/>
    <property type="evidence" value="ECO:0007669"/>
    <property type="project" value="UniProtKB-SubCell"/>
</dbReference>